<evidence type="ECO:0000313" key="2">
    <source>
        <dbReference type="EMBL" id="SNC63461.1"/>
    </source>
</evidence>
<dbReference type="InterPro" id="IPR050982">
    <property type="entry name" value="Auxin_biosynth/cation_transpt"/>
</dbReference>
<dbReference type="GO" id="GO:0050660">
    <property type="term" value="F:flavin adenine dinucleotide binding"/>
    <property type="evidence" value="ECO:0007669"/>
    <property type="project" value="TreeGrafter"/>
</dbReference>
<dbReference type="AlphaFoldDB" id="A0A212TCA2"/>
<organism evidence="2 3">
    <name type="scientific">Hymenobacter gelipurpurascens</name>
    <dbReference type="NCBI Taxonomy" id="89968"/>
    <lineage>
        <taxon>Bacteria</taxon>
        <taxon>Pseudomonadati</taxon>
        <taxon>Bacteroidota</taxon>
        <taxon>Cytophagia</taxon>
        <taxon>Cytophagales</taxon>
        <taxon>Hymenobacteraceae</taxon>
        <taxon>Hymenobacter</taxon>
    </lineage>
</organism>
<dbReference type="SUPFAM" id="SSF51905">
    <property type="entry name" value="FAD/NAD(P)-binding domain"/>
    <property type="match status" value="2"/>
</dbReference>
<reference evidence="3" key="1">
    <citation type="submission" date="2017-06" db="EMBL/GenBank/DDBJ databases">
        <authorList>
            <person name="Varghese N."/>
            <person name="Submissions S."/>
        </authorList>
    </citation>
    <scope>NUCLEOTIDE SEQUENCE [LARGE SCALE GENOMIC DNA]</scope>
    <source>
        <strain evidence="3">DSM 11116</strain>
    </source>
</reference>
<evidence type="ECO:0000256" key="1">
    <source>
        <dbReference type="ARBA" id="ARBA00023002"/>
    </source>
</evidence>
<accession>A0A212TCA2</accession>
<dbReference type="PANTHER" id="PTHR43539:SF78">
    <property type="entry name" value="FLAVIN-CONTAINING MONOOXYGENASE"/>
    <property type="match status" value="1"/>
</dbReference>
<protein>
    <submittedName>
        <fullName evidence="2">Pyridine nucleotide-disulphide oxidoreductase</fullName>
    </submittedName>
</protein>
<proteinExistence type="predicted"/>
<gene>
    <name evidence="2" type="ORF">SAMN06265337_0881</name>
</gene>
<dbReference type="PRINTS" id="PR00469">
    <property type="entry name" value="PNDRDTASEII"/>
</dbReference>
<dbReference type="Gene3D" id="3.50.50.60">
    <property type="entry name" value="FAD/NAD(P)-binding domain"/>
    <property type="match status" value="1"/>
</dbReference>
<dbReference type="EMBL" id="FYEW01000001">
    <property type="protein sequence ID" value="SNC63461.1"/>
    <property type="molecule type" value="Genomic_DNA"/>
</dbReference>
<evidence type="ECO:0000313" key="3">
    <source>
        <dbReference type="Proteomes" id="UP000198131"/>
    </source>
</evidence>
<dbReference type="PANTHER" id="PTHR43539">
    <property type="entry name" value="FLAVIN-BINDING MONOOXYGENASE-LIKE PROTEIN (AFU_ORTHOLOGUE AFUA_4G09220)"/>
    <property type="match status" value="1"/>
</dbReference>
<dbReference type="Pfam" id="PF13738">
    <property type="entry name" value="Pyr_redox_3"/>
    <property type="match status" value="1"/>
</dbReference>
<dbReference type="OrthoDB" id="9778740at2"/>
<dbReference type="PRINTS" id="PR00368">
    <property type="entry name" value="FADPNR"/>
</dbReference>
<keyword evidence="1" id="KW-0560">Oxidoreductase</keyword>
<dbReference type="NCBIfam" id="NF040505">
    <property type="entry name" value="ArsO_flavin_mono"/>
    <property type="match status" value="1"/>
</dbReference>
<dbReference type="GO" id="GO:0004497">
    <property type="term" value="F:monooxygenase activity"/>
    <property type="evidence" value="ECO:0007669"/>
    <property type="project" value="TreeGrafter"/>
</dbReference>
<name>A0A212TCA2_9BACT</name>
<keyword evidence="3" id="KW-1185">Reference proteome</keyword>
<dbReference type="RefSeq" id="WP_088842172.1">
    <property type="nucleotide sequence ID" value="NZ_FYEW01000001.1"/>
</dbReference>
<sequence length="350" mass="37889">MEPRVADVVVIGAGQSGLAVAYYLRRAGVSYVLLDAEPRPGGAWPHGWNSLRLFSPADASSLPGWLMPRPPDNSFPARDWVIDYLTQYEQRYDLPVIRPVRVSAIVRKDDSFLVETDHGSWRARAVVSATGTWSQPFVPPYPGLAEFSGLQLHSAQYQSPVPFAGKRVLVVGGGNSGAQILAELSGVATVVWVTEKPPHFLPDNVDGRVLFTQATQRYQAGEELAPPASLGDIVMVEPVKDARRRGVLHSRGPFSRFTASGVVWPDGQAEPFDAVLWCTGFRPALAHLQPLGLVQPNGRVLTQGTRATHLAGLWLVGYGSWTGFASATLIGVGRSARSTVLEIQAFLHPA</sequence>
<dbReference type="InterPro" id="IPR036188">
    <property type="entry name" value="FAD/NAD-bd_sf"/>
</dbReference>
<dbReference type="Proteomes" id="UP000198131">
    <property type="component" value="Unassembled WGS sequence"/>
</dbReference>